<dbReference type="PANTHER" id="PTHR11364:SF27">
    <property type="entry name" value="SULFURTRANSFERASE"/>
    <property type="match status" value="1"/>
</dbReference>
<dbReference type="RefSeq" id="WP_345370251.1">
    <property type="nucleotide sequence ID" value="NZ_BAABJX010000021.1"/>
</dbReference>
<feature type="domain" description="Rhodanese" evidence="4">
    <location>
        <begin position="163"/>
        <end position="275"/>
    </location>
</feature>
<evidence type="ECO:0000313" key="5">
    <source>
        <dbReference type="EMBL" id="GAA4829276.1"/>
    </source>
</evidence>
<evidence type="ECO:0000256" key="3">
    <source>
        <dbReference type="SAM" id="Phobius"/>
    </source>
</evidence>
<dbReference type="InterPro" id="IPR001763">
    <property type="entry name" value="Rhodanese-like_dom"/>
</dbReference>
<sequence>MNQQHLVTADWLKAHLHDSNLVILDATLPKAGQQADTLADRYIPGTRYFDIKKAFSDQGSSLPNTRPSSEQFAAEAQKLGVNQESQIVVYDQHGLYSAGRAWWLFKAMGHQNVAILDGGLPAWEKMGGEVRSLQHYQGPLGNFTAEEQTGYFCDAEEVLQEIGSETTTILDARGTARFTGAIAEPREGMRSGHIPSSENIPYTSLQTAEGTLLGEEELRGIFKNKIKGDRLIFSCGSGVTACILALGASILGYDQLTVYDGSWSEWGSRKELPVSSE</sequence>
<evidence type="ECO:0000256" key="2">
    <source>
        <dbReference type="ARBA" id="ARBA00022737"/>
    </source>
</evidence>
<organism evidence="5 6">
    <name type="scientific">Algivirga pacifica</name>
    <dbReference type="NCBI Taxonomy" id="1162670"/>
    <lineage>
        <taxon>Bacteria</taxon>
        <taxon>Pseudomonadati</taxon>
        <taxon>Bacteroidota</taxon>
        <taxon>Cytophagia</taxon>
        <taxon>Cytophagales</taxon>
        <taxon>Flammeovirgaceae</taxon>
        <taxon>Algivirga</taxon>
    </lineage>
</organism>
<protein>
    <submittedName>
        <fullName evidence="5">3-mercaptopyruvate sulfurtransferase</fullName>
    </submittedName>
</protein>
<feature type="transmembrane region" description="Helical" evidence="3">
    <location>
        <begin position="231"/>
        <end position="253"/>
    </location>
</feature>
<dbReference type="CDD" id="cd01448">
    <property type="entry name" value="TST_Repeat_1"/>
    <property type="match status" value="1"/>
</dbReference>
<keyword evidence="3" id="KW-1133">Transmembrane helix</keyword>
<name>A0ABP9DAD9_9BACT</name>
<dbReference type="Proteomes" id="UP001500298">
    <property type="component" value="Unassembled WGS sequence"/>
</dbReference>
<keyword evidence="3" id="KW-0812">Transmembrane</keyword>
<keyword evidence="3" id="KW-0472">Membrane</keyword>
<dbReference type="InterPro" id="IPR045078">
    <property type="entry name" value="TST/MPST-like"/>
</dbReference>
<keyword evidence="6" id="KW-1185">Reference proteome</keyword>
<dbReference type="PANTHER" id="PTHR11364">
    <property type="entry name" value="THIOSULFATE SULFERTANSFERASE"/>
    <property type="match status" value="1"/>
</dbReference>
<feature type="domain" description="Rhodanese" evidence="4">
    <location>
        <begin position="17"/>
        <end position="132"/>
    </location>
</feature>
<dbReference type="SMART" id="SM00450">
    <property type="entry name" value="RHOD"/>
    <property type="match status" value="2"/>
</dbReference>
<dbReference type="Gene3D" id="3.40.250.10">
    <property type="entry name" value="Rhodanese-like domain"/>
    <property type="match status" value="2"/>
</dbReference>
<accession>A0ABP9DAD9</accession>
<dbReference type="CDD" id="cd01449">
    <property type="entry name" value="TST_Repeat_2"/>
    <property type="match status" value="1"/>
</dbReference>
<keyword evidence="2" id="KW-0677">Repeat</keyword>
<dbReference type="PROSITE" id="PS50206">
    <property type="entry name" value="RHODANESE_3"/>
    <property type="match status" value="2"/>
</dbReference>
<dbReference type="Pfam" id="PF00581">
    <property type="entry name" value="Rhodanese"/>
    <property type="match status" value="2"/>
</dbReference>
<dbReference type="SUPFAM" id="SSF52821">
    <property type="entry name" value="Rhodanese/Cell cycle control phosphatase"/>
    <property type="match status" value="2"/>
</dbReference>
<proteinExistence type="predicted"/>
<evidence type="ECO:0000259" key="4">
    <source>
        <dbReference type="PROSITE" id="PS50206"/>
    </source>
</evidence>
<reference evidence="6" key="1">
    <citation type="journal article" date="2019" name="Int. J. Syst. Evol. Microbiol.">
        <title>The Global Catalogue of Microorganisms (GCM) 10K type strain sequencing project: providing services to taxonomists for standard genome sequencing and annotation.</title>
        <authorList>
            <consortium name="The Broad Institute Genomics Platform"/>
            <consortium name="The Broad Institute Genome Sequencing Center for Infectious Disease"/>
            <person name="Wu L."/>
            <person name="Ma J."/>
        </authorList>
    </citation>
    <scope>NUCLEOTIDE SEQUENCE [LARGE SCALE GENOMIC DNA]</scope>
    <source>
        <strain evidence="6">JCM 18326</strain>
    </source>
</reference>
<evidence type="ECO:0000313" key="6">
    <source>
        <dbReference type="Proteomes" id="UP001500298"/>
    </source>
</evidence>
<gene>
    <name evidence="5" type="primary">sseA</name>
    <name evidence="5" type="ORF">GCM10023331_12990</name>
</gene>
<dbReference type="InterPro" id="IPR036873">
    <property type="entry name" value="Rhodanese-like_dom_sf"/>
</dbReference>
<dbReference type="EMBL" id="BAABJX010000021">
    <property type="protein sequence ID" value="GAA4829276.1"/>
    <property type="molecule type" value="Genomic_DNA"/>
</dbReference>
<evidence type="ECO:0000256" key="1">
    <source>
        <dbReference type="ARBA" id="ARBA00022679"/>
    </source>
</evidence>
<comment type="caution">
    <text evidence="5">The sequence shown here is derived from an EMBL/GenBank/DDBJ whole genome shotgun (WGS) entry which is preliminary data.</text>
</comment>
<keyword evidence="1" id="KW-0808">Transferase</keyword>